<dbReference type="AlphaFoldDB" id="A0AAV7MBW4"/>
<comment type="caution">
    <text evidence="1">The sequence shown here is derived from an EMBL/GenBank/DDBJ whole genome shotgun (WGS) entry which is preliminary data.</text>
</comment>
<protein>
    <submittedName>
        <fullName evidence="1">Uncharacterized protein</fullName>
    </submittedName>
</protein>
<name>A0AAV7MBW4_PLEWA</name>
<sequence length="196" mass="21755">MYYLRADLYVRILLLAHCCLEMDWGRHWGSAAGPSSAASAPLALSSGRPPACLMKTPCQEPGRGCGLRVRLDGRGSGVGERDADQGRAFFAPTARRNLRQFTARTALSPWRGETAASSGEEIGEMHGVINASSKRTSAIQVFAYVETRRYVKHCPQRIKGSLLRDTKRVNDVTSQFWRRKESSKNKMPILGQKMNL</sequence>
<evidence type="ECO:0000313" key="1">
    <source>
        <dbReference type="EMBL" id="KAJ1101256.1"/>
    </source>
</evidence>
<reference evidence="1" key="1">
    <citation type="journal article" date="2022" name="bioRxiv">
        <title>Sequencing and chromosome-scale assembly of the giantPleurodeles waltlgenome.</title>
        <authorList>
            <person name="Brown T."/>
            <person name="Elewa A."/>
            <person name="Iarovenko S."/>
            <person name="Subramanian E."/>
            <person name="Araus A.J."/>
            <person name="Petzold A."/>
            <person name="Susuki M."/>
            <person name="Suzuki K.-i.T."/>
            <person name="Hayashi T."/>
            <person name="Toyoda A."/>
            <person name="Oliveira C."/>
            <person name="Osipova E."/>
            <person name="Leigh N.D."/>
            <person name="Simon A."/>
            <person name="Yun M.H."/>
        </authorList>
    </citation>
    <scope>NUCLEOTIDE SEQUENCE</scope>
    <source>
        <strain evidence="1">20211129_DDA</strain>
        <tissue evidence="1">Liver</tissue>
    </source>
</reference>
<keyword evidence="2" id="KW-1185">Reference proteome</keyword>
<accession>A0AAV7MBW4</accession>
<dbReference type="EMBL" id="JANPWB010000014">
    <property type="protein sequence ID" value="KAJ1101256.1"/>
    <property type="molecule type" value="Genomic_DNA"/>
</dbReference>
<organism evidence="1 2">
    <name type="scientific">Pleurodeles waltl</name>
    <name type="common">Iberian ribbed newt</name>
    <dbReference type="NCBI Taxonomy" id="8319"/>
    <lineage>
        <taxon>Eukaryota</taxon>
        <taxon>Metazoa</taxon>
        <taxon>Chordata</taxon>
        <taxon>Craniata</taxon>
        <taxon>Vertebrata</taxon>
        <taxon>Euteleostomi</taxon>
        <taxon>Amphibia</taxon>
        <taxon>Batrachia</taxon>
        <taxon>Caudata</taxon>
        <taxon>Salamandroidea</taxon>
        <taxon>Salamandridae</taxon>
        <taxon>Pleurodelinae</taxon>
        <taxon>Pleurodeles</taxon>
    </lineage>
</organism>
<proteinExistence type="predicted"/>
<gene>
    <name evidence="1" type="ORF">NDU88_006328</name>
</gene>
<dbReference type="Proteomes" id="UP001066276">
    <property type="component" value="Chromosome 10"/>
</dbReference>
<evidence type="ECO:0000313" key="2">
    <source>
        <dbReference type="Proteomes" id="UP001066276"/>
    </source>
</evidence>